<evidence type="ECO:0000256" key="1">
    <source>
        <dbReference type="SAM" id="Phobius"/>
    </source>
</evidence>
<sequence>MKDNDQPPLTITIGGWQLAVGLTIFAIGIAGDIMLPDILGLDLACSDTGTGRRARVARMIGCAMADGPKGWFYLAWFAAPIVVFGAWLRRRIRSARVQAIG</sequence>
<reference evidence="2 3" key="1">
    <citation type="submission" date="2019-12" db="EMBL/GenBank/DDBJ databases">
        <title>Genomic-based taxomic classification of the family Erythrobacteraceae.</title>
        <authorList>
            <person name="Xu L."/>
        </authorList>
    </citation>
    <scope>NUCLEOTIDE SEQUENCE [LARGE SCALE GENOMIC DNA]</scope>
    <source>
        <strain evidence="2 3">100921-2</strain>
    </source>
</reference>
<dbReference type="EMBL" id="WTZA01000002">
    <property type="protein sequence ID" value="MXO75655.1"/>
    <property type="molecule type" value="Genomic_DNA"/>
</dbReference>
<name>A0A6I4THU9_9SPHN</name>
<keyword evidence="3" id="KW-1185">Reference proteome</keyword>
<keyword evidence="1" id="KW-0812">Transmembrane</keyword>
<proteinExistence type="predicted"/>
<gene>
    <name evidence="2" type="ORF">GRI40_10545</name>
</gene>
<evidence type="ECO:0000313" key="2">
    <source>
        <dbReference type="EMBL" id="MXO75655.1"/>
    </source>
</evidence>
<protein>
    <submittedName>
        <fullName evidence="2">Uncharacterized protein</fullName>
    </submittedName>
</protein>
<feature type="transmembrane region" description="Helical" evidence="1">
    <location>
        <begin position="70"/>
        <end position="88"/>
    </location>
</feature>
<organism evidence="2 3">
    <name type="scientific">Tsuneonella aeria</name>
    <dbReference type="NCBI Taxonomy" id="1837929"/>
    <lineage>
        <taxon>Bacteria</taxon>
        <taxon>Pseudomonadati</taxon>
        <taxon>Pseudomonadota</taxon>
        <taxon>Alphaproteobacteria</taxon>
        <taxon>Sphingomonadales</taxon>
        <taxon>Erythrobacteraceae</taxon>
        <taxon>Tsuneonella</taxon>
    </lineage>
</organism>
<feature type="transmembrane region" description="Helical" evidence="1">
    <location>
        <begin position="9"/>
        <end position="31"/>
    </location>
</feature>
<comment type="caution">
    <text evidence="2">The sequence shown here is derived from an EMBL/GenBank/DDBJ whole genome shotgun (WGS) entry which is preliminary data.</text>
</comment>
<dbReference type="RefSeq" id="WP_160611554.1">
    <property type="nucleotide sequence ID" value="NZ_WTZA01000002.1"/>
</dbReference>
<evidence type="ECO:0000313" key="3">
    <source>
        <dbReference type="Proteomes" id="UP000439522"/>
    </source>
</evidence>
<dbReference type="AlphaFoldDB" id="A0A6I4THU9"/>
<dbReference type="Proteomes" id="UP000439522">
    <property type="component" value="Unassembled WGS sequence"/>
</dbReference>
<accession>A0A6I4THU9</accession>
<keyword evidence="1" id="KW-0472">Membrane</keyword>
<keyword evidence="1" id="KW-1133">Transmembrane helix</keyword>